<protein>
    <recommendedName>
        <fullName evidence="13">Dolichyl-diphosphooligosaccharide--protein glycosyltransferase subunit 3</fullName>
    </recommendedName>
</protein>
<keyword evidence="7 9" id="KW-1133">Transmembrane helix</keyword>
<dbReference type="GO" id="GO:0018279">
    <property type="term" value="P:protein N-linked glycosylation via asparagine"/>
    <property type="evidence" value="ECO:0007669"/>
    <property type="project" value="TreeGrafter"/>
</dbReference>
<gene>
    <name evidence="11" type="ORF">OGAPHI_004129</name>
</gene>
<dbReference type="SUPFAM" id="SSF52833">
    <property type="entry name" value="Thioredoxin-like"/>
    <property type="match status" value="1"/>
</dbReference>
<dbReference type="AlphaFoldDB" id="A0A9P8P651"/>
<feature type="transmembrane region" description="Helical" evidence="9">
    <location>
        <begin position="290"/>
        <end position="312"/>
    </location>
</feature>
<dbReference type="PANTHER" id="PTHR12692:SF0">
    <property type="entry name" value="GH11935P"/>
    <property type="match status" value="1"/>
</dbReference>
<evidence type="ECO:0000313" key="12">
    <source>
        <dbReference type="Proteomes" id="UP000769157"/>
    </source>
</evidence>
<evidence type="ECO:0000256" key="10">
    <source>
        <dbReference type="SAM" id="SignalP"/>
    </source>
</evidence>
<evidence type="ECO:0000256" key="5">
    <source>
        <dbReference type="ARBA" id="ARBA00022729"/>
    </source>
</evidence>
<evidence type="ECO:0008006" key="13">
    <source>
        <dbReference type="Google" id="ProtNLM"/>
    </source>
</evidence>
<evidence type="ECO:0000256" key="8">
    <source>
        <dbReference type="ARBA" id="ARBA00023136"/>
    </source>
</evidence>
<dbReference type="InterPro" id="IPR021149">
    <property type="entry name" value="OligosaccharylTrfase_OST3/OST6"/>
</dbReference>
<evidence type="ECO:0000256" key="6">
    <source>
        <dbReference type="ARBA" id="ARBA00022824"/>
    </source>
</evidence>
<dbReference type="Proteomes" id="UP000769157">
    <property type="component" value="Unassembled WGS sequence"/>
</dbReference>
<dbReference type="PANTHER" id="PTHR12692">
    <property type="entry name" value="DOLICHYL-DIPHOSPHOOLIGOSACCHARIDE--PROTEIN GLYCOSYLTRANSFERASE-RELATED"/>
    <property type="match status" value="1"/>
</dbReference>
<proteinExistence type="inferred from homology"/>
<keyword evidence="8 9" id="KW-0472">Membrane</keyword>
<evidence type="ECO:0000256" key="2">
    <source>
        <dbReference type="ARBA" id="ARBA00004477"/>
    </source>
</evidence>
<feature type="transmembrane region" description="Helical" evidence="9">
    <location>
        <begin position="177"/>
        <end position="195"/>
    </location>
</feature>
<dbReference type="Gene3D" id="3.40.30.10">
    <property type="entry name" value="Glutaredoxin"/>
    <property type="match status" value="1"/>
</dbReference>
<dbReference type="EMBL" id="JAEUBE010000295">
    <property type="protein sequence ID" value="KAH3665940.1"/>
    <property type="molecule type" value="Genomic_DNA"/>
</dbReference>
<keyword evidence="5 10" id="KW-0732">Signal</keyword>
<evidence type="ECO:0000256" key="4">
    <source>
        <dbReference type="ARBA" id="ARBA00022692"/>
    </source>
</evidence>
<organism evidence="11 12">
    <name type="scientific">Ogataea philodendri</name>
    <dbReference type="NCBI Taxonomy" id="1378263"/>
    <lineage>
        <taxon>Eukaryota</taxon>
        <taxon>Fungi</taxon>
        <taxon>Dikarya</taxon>
        <taxon>Ascomycota</taxon>
        <taxon>Saccharomycotina</taxon>
        <taxon>Pichiomycetes</taxon>
        <taxon>Pichiales</taxon>
        <taxon>Pichiaceae</taxon>
        <taxon>Ogataea</taxon>
    </lineage>
</organism>
<name>A0A9P8P651_9ASCO</name>
<comment type="function">
    <text evidence="1">Subunit of the oligosaccharyl transferase (OST) complex that catalyzes the initial transfer of a defined glycan (Glc(3)Man(9)GlcNAc(2) in eukaryotes) from the lipid carrier dolichol-pyrophosphate to an asparagine residue within an Asn-X-Ser/Thr consensus motif in nascent polypeptide chains, the first step in protein N-glycosylation. N-glycosylation occurs cotranslationally and the complex associates with the Sec61 complex at the channel-forming translocon complex that mediates protein translocation across the endoplasmic reticulum (ER). All subunits are required for a maximal enzyme activity.</text>
</comment>
<comment type="similarity">
    <text evidence="3">Belongs to the OST3/OST6 family.</text>
</comment>
<evidence type="ECO:0000256" key="1">
    <source>
        <dbReference type="ARBA" id="ARBA00002791"/>
    </source>
</evidence>
<evidence type="ECO:0000313" key="11">
    <source>
        <dbReference type="EMBL" id="KAH3665940.1"/>
    </source>
</evidence>
<accession>A0A9P8P651</accession>
<reference evidence="11" key="1">
    <citation type="journal article" date="2021" name="Open Biol.">
        <title>Shared evolutionary footprints suggest mitochondrial oxidative damage underlies multiple complex I losses in fungi.</title>
        <authorList>
            <person name="Schikora-Tamarit M.A."/>
            <person name="Marcet-Houben M."/>
            <person name="Nosek J."/>
            <person name="Gabaldon T."/>
        </authorList>
    </citation>
    <scope>NUCLEOTIDE SEQUENCE</scope>
    <source>
        <strain evidence="11">CBS6075</strain>
    </source>
</reference>
<dbReference type="Pfam" id="PF04756">
    <property type="entry name" value="OST3_OST6"/>
    <property type="match status" value="1"/>
</dbReference>
<comment type="caution">
    <text evidence="11">The sequence shown here is derived from an EMBL/GenBank/DDBJ whole genome shotgun (WGS) entry which is preliminary data.</text>
</comment>
<feature type="signal peptide" evidence="10">
    <location>
        <begin position="1"/>
        <end position="19"/>
    </location>
</feature>
<feature type="chain" id="PRO_5040387777" description="Dolichyl-diphosphooligosaccharide--protein glycosyltransferase subunit 3" evidence="10">
    <location>
        <begin position="20"/>
        <end position="323"/>
    </location>
</feature>
<feature type="transmembrane region" description="Helical" evidence="9">
    <location>
        <begin position="259"/>
        <end position="278"/>
    </location>
</feature>
<feature type="transmembrane region" description="Helical" evidence="9">
    <location>
        <begin position="207"/>
        <end position="225"/>
    </location>
</feature>
<dbReference type="GeneID" id="70236094"/>
<keyword evidence="6" id="KW-0256">Endoplasmic reticulum</keyword>
<dbReference type="InterPro" id="IPR036249">
    <property type="entry name" value="Thioredoxin-like_sf"/>
</dbReference>
<comment type="subcellular location">
    <subcellularLocation>
        <location evidence="2">Endoplasmic reticulum membrane</location>
        <topology evidence="2">Multi-pass membrane protein</topology>
    </subcellularLocation>
</comment>
<keyword evidence="4 9" id="KW-0812">Transmembrane</keyword>
<reference evidence="11" key="2">
    <citation type="submission" date="2021-01" db="EMBL/GenBank/DDBJ databases">
        <authorList>
            <person name="Schikora-Tamarit M.A."/>
        </authorList>
    </citation>
    <scope>NUCLEOTIDE SEQUENCE</scope>
    <source>
        <strain evidence="11">CBS6075</strain>
    </source>
</reference>
<dbReference type="RefSeq" id="XP_046061144.1">
    <property type="nucleotide sequence ID" value="XM_046205174.1"/>
</dbReference>
<evidence type="ECO:0000256" key="9">
    <source>
        <dbReference type="SAM" id="Phobius"/>
    </source>
</evidence>
<sequence length="323" mass="36175">MKLTSLLLSIGLLLQTCMGVRFESLISSNKNAVIKINDGNYKSLMNNEDFDLVLFLTASNPQIGCVLCNDFQPIYEQFSSSYYENLKTKGIGKDDTKLVFAMADFPSSRRFFQELSLTNVPKLYYYEATKGSTLQQQDEFQFVVMDSIPALTSWVVSKTKLSPELFTIIQKINYTELILTISAVLGAVSLLALQYKKVLALLAKKRGWQGLSIVVVILFTAGYMFNVIRNTPYVRTNRDGSNAYFIAGHQAQLGAETQIVSVIYGLLAISMVIMIDTLPKLQNGRYKLAGSIGCSVVVFLLYSWLVACFHAKNTGYPFWLLKL</sequence>
<evidence type="ECO:0000256" key="7">
    <source>
        <dbReference type="ARBA" id="ARBA00022989"/>
    </source>
</evidence>
<dbReference type="OrthoDB" id="67566at2759"/>
<keyword evidence="12" id="KW-1185">Reference proteome</keyword>
<dbReference type="GO" id="GO:0008250">
    <property type="term" value="C:oligosaccharyltransferase complex"/>
    <property type="evidence" value="ECO:0007669"/>
    <property type="project" value="TreeGrafter"/>
</dbReference>
<evidence type="ECO:0000256" key="3">
    <source>
        <dbReference type="ARBA" id="ARBA00009561"/>
    </source>
</evidence>